<dbReference type="InterPro" id="IPR052897">
    <property type="entry name" value="Sec-Metab_Biosynth_Hydrolase"/>
</dbReference>
<evidence type="ECO:0000313" key="2">
    <source>
        <dbReference type="EMBL" id="KAF7360613.1"/>
    </source>
</evidence>
<dbReference type="PANTHER" id="PTHR37017:SF11">
    <property type="entry name" value="ESTERASE_LIPASE_THIOESTERASE DOMAIN-CONTAINING PROTEIN"/>
    <property type="match status" value="1"/>
</dbReference>
<sequence>MYDDAAAVAALVSSLTDEDQDVVLVAHSYGGIVACEAAKGLAKTVRVKEGKAGGVVRIVFVTAVVANEGQSLKDVFDATERLDFIRVEGEYMALDPAGCAPVNYSDLPPIEALSWASRMREHAAGSFLQNVTYAAYKDIPVSYLVCEEDKVVPSELQNRYIAKMESEMGEKRVDRHPVRAGHCINASQPETVATVIRRALGEKI</sequence>
<evidence type="ECO:0000313" key="3">
    <source>
        <dbReference type="Proteomes" id="UP000620124"/>
    </source>
</evidence>
<comment type="caution">
    <text evidence="2">The sequence shown here is derived from an EMBL/GenBank/DDBJ whole genome shotgun (WGS) entry which is preliminary data.</text>
</comment>
<keyword evidence="3" id="KW-1185">Reference proteome</keyword>
<feature type="domain" description="AB hydrolase-1" evidence="1">
    <location>
        <begin position="2"/>
        <end position="194"/>
    </location>
</feature>
<protein>
    <submittedName>
        <fullName evidence="2">Alpha/beta-hydrolase</fullName>
    </submittedName>
</protein>
<dbReference type="Pfam" id="PF12697">
    <property type="entry name" value="Abhydrolase_6"/>
    <property type="match status" value="1"/>
</dbReference>
<dbReference type="InterPro" id="IPR000073">
    <property type="entry name" value="AB_hydrolase_1"/>
</dbReference>
<name>A0A8H7D6H5_9AGAR</name>
<dbReference type="InterPro" id="IPR029058">
    <property type="entry name" value="AB_hydrolase_fold"/>
</dbReference>
<evidence type="ECO:0000259" key="1">
    <source>
        <dbReference type="Pfam" id="PF12697"/>
    </source>
</evidence>
<gene>
    <name evidence="2" type="ORF">MVEN_00792800</name>
</gene>
<dbReference type="SUPFAM" id="SSF53474">
    <property type="entry name" value="alpha/beta-Hydrolases"/>
    <property type="match status" value="1"/>
</dbReference>
<keyword evidence="2" id="KW-0378">Hydrolase</keyword>
<organism evidence="2 3">
    <name type="scientific">Mycena venus</name>
    <dbReference type="NCBI Taxonomy" id="2733690"/>
    <lineage>
        <taxon>Eukaryota</taxon>
        <taxon>Fungi</taxon>
        <taxon>Dikarya</taxon>
        <taxon>Basidiomycota</taxon>
        <taxon>Agaricomycotina</taxon>
        <taxon>Agaricomycetes</taxon>
        <taxon>Agaricomycetidae</taxon>
        <taxon>Agaricales</taxon>
        <taxon>Marasmiineae</taxon>
        <taxon>Mycenaceae</taxon>
        <taxon>Mycena</taxon>
    </lineage>
</organism>
<reference evidence="2" key="1">
    <citation type="submission" date="2020-05" db="EMBL/GenBank/DDBJ databases">
        <title>Mycena genomes resolve the evolution of fungal bioluminescence.</title>
        <authorList>
            <person name="Tsai I.J."/>
        </authorList>
    </citation>
    <scope>NUCLEOTIDE SEQUENCE</scope>
    <source>
        <strain evidence="2">CCC161011</strain>
    </source>
</reference>
<proteinExistence type="predicted"/>
<accession>A0A8H7D6H5</accession>
<dbReference type="GO" id="GO:0016787">
    <property type="term" value="F:hydrolase activity"/>
    <property type="evidence" value="ECO:0007669"/>
    <property type="project" value="UniProtKB-KW"/>
</dbReference>
<dbReference type="AlphaFoldDB" id="A0A8H7D6H5"/>
<dbReference type="Gene3D" id="3.40.50.1820">
    <property type="entry name" value="alpha/beta hydrolase"/>
    <property type="match status" value="1"/>
</dbReference>
<dbReference type="PANTHER" id="PTHR37017">
    <property type="entry name" value="AB HYDROLASE-1 DOMAIN-CONTAINING PROTEIN-RELATED"/>
    <property type="match status" value="1"/>
</dbReference>
<dbReference type="OrthoDB" id="2931355at2759"/>
<dbReference type="Proteomes" id="UP000620124">
    <property type="component" value="Unassembled WGS sequence"/>
</dbReference>
<dbReference type="EMBL" id="JACAZI010000005">
    <property type="protein sequence ID" value="KAF7360613.1"/>
    <property type="molecule type" value="Genomic_DNA"/>
</dbReference>